<protein>
    <submittedName>
        <fullName evidence="1">Uncharacterized protein</fullName>
    </submittedName>
</protein>
<comment type="caution">
    <text evidence="1">The sequence shown here is derived from an EMBL/GenBank/DDBJ whole genome shotgun (WGS) entry which is preliminary data.</text>
</comment>
<dbReference type="EMBL" id="PNBA02000013">
    <property type="protein sequence ID" value="KAG6404460.1"/>
    <property type="molecule type" value="Genomic_DNA"/>
</dbReference>
<dbReference type="Proteomes" id="UP000298416">
    <property type="component" value="Unassembled WGS sequence"/>
</dbReference>
<sequence length="237" mass="26411">MNMSSAETSELNLIADEFESAFVDLLNDTKNNGRLTDFVDKYHLNSLNAPKFCSELYVNDPFFFLNFFVYIRRLCAEHSTVMETVEAMDDAFNKHLFWLGVLKKALSVFSNTSAAICVAAAICAANDVPKRVPEAAAAAAVSFLIPALARWGHSVLKKHKTTVKKNMKITDLMIKSTGLGIKHLARICELKSAAGTDEEEVPAVKASFEELLAKVEDYSSEMKWIKEEVKKSIIKIH</sequence>
<gene>
    <name evidence="1" type="ORF">SASPL_136708</name>
</gene>
<evidence type="ECO:0000313" key="1">
    <source>
        <dbReference type="EMBL" id="KAG6404460.1"/>
    </source>
</evidence>
<evidence type="ECO:0000313" key="2">
    <source>
        <dbReference type="Proteomes" id="UP000298416"/>
    </source>
</evidence>
<dbReference type="AlphaFoldDB" id="A0A8X8WYR0"/>
<name>A0A8X8WYR0_SALSN</name>
<reference evidence="1" key="1">
    <citation type="submission" date="2018-01" db="EMBL/GenBank/DDBJ databases">
        <authorList>
            <person name="Mao J.F."/>
        </authorList>
    </citation>
    <scope>NUCLEOTIDE SEQUENCE</scope>
    <source>
        <strain evidence="1">Huo1</strain>
        <tissue evidence="1">Leaf</tissue>
    </source>
</reference>
<proteinExistence type="predicted"/>
<reference evidence="1" key="2">
    <citation type="submission" date="2020-08" db="EMBL/GenBank/DDBJ databases">
        <title>Plant Genome Project.</title>
        <authorList>
            <person name="Zhang R.-G."/>
        </authorList>
    </citation>
    <scope>NUCLEOTIDE SEQUENCE</scope>
    <source>
        <strain evidence="1">Huo1</strain>
        <tissue evidence="1">Leaf</tissue>
    </source>
</reference>
<accession>A0A8X8WYR0</accession>
<organism evidence="1">
    <name type="scientific">Salvia splendens</name>
    <name type="common">Scarlet sage</name>
    <dbReference type="NCBI Taxonomy" id="180675"/>
    <lineage>
        <taxon>Eukaryota</taxon>
        <taxon>Viridiplantae</taxon>
        <taxon>Streptophyta</taxon>
        <taxon>Embryophyta</taxon>
        <taxon>Tracheophyta</taxon>
        <taxon>Spermatophyta</taxon>
        <taxon>Magnoliopsida</taxon>
        <taxon>eudicotyledons</taxon>
        <taxon>Gunneridae</taxon>
        <taxon>Pentapetalae</taxon>
        <taxon>asterids</taxon>
        <taxon>lamiids</taxon>
        <taxon>Lamiales</taxon>
        <taxon>Lamiaceae</taxon>
        <taxon>Nepetoideae</taxon>
        <taxon>Mentheae</taxon>
        <taxon>Salviinae</taxon>
        <taxon>Salvia</taxon>
        <taxon>Salvia subgen. Calosphace</taxon>
        <taxon>core Calosphace</taxon>
    </lineage>
</organism>
<keyword evidence="2" id="KW-1185">Reference proteome</keyword>